<dbReference type="Proteomes" id="UP001206925">
    <property type="component" value="Unassembled WGS sequence"/>
</dbReference>
<accession>A0AAD5CBP6</accession>
<reference evidence="1" key="1">
    <citation type="submission" date="2022-06" db="EMBL/GenBank/DDBJ databases">
        <title>Uncovering the hologenomic basis of an extraordinary plant invasion.</title>
        <authorList>
            <person name="Bieker V.C."/>
            <person name="Martin M.D."/>
            <person name="Gilbert T."/>
            <person name="Hodgins K."/>
            <person name="Battlay P."/>
            <person name="Petersen B."/>
            <person name="Wilson J."/>
        </authorList>
    </citation>
    <scope>NUCLEOTIDE SEQUENCE</scope>
    <source>
        <strain evidence="1">AA19_3_7</strain>
        <tissue evidence="1">Leaf</tissue>
    </source>
</reference>
<dbReference type="AlphaFoldDB" id="A0AAD5CBP6"/>
<keyword evidence="2" id="KW-1185">Reference proteome</keyword>
<proteinExistence type="predicted"/>
<comment type="caution">
    <text evidence="1">The sequence shown here is derived from an EMBL/GenBank/DDBJ whole genome shotgun (WGS) entry which is preliminary data.</text>
</comment>
<name>A0AAD5CBP6_AMBAR</name>
<dbReference type="EMBL" id="JAMZMK010008818">
    <property type="protein sequence ID" value="KAI7738413.1"/>
    <property type="molecule type" value="Genomic_DNA"/>
</dbReference>
<evidence type="ECO:0000313" key="1">
    <source>
        <dbReference type="EMBL" id="KAI7738413.1"/>
    </source>
</evidence>
<organism evidence="1 2">
    <name type="scientific">Ambrosia artemisiifolia</name>
    <name type="common">Common ragweed</name>
    <dbReference type="NCBI Taxonomy" id="4212"/>
    <lineage>
        <taxon>Eukaryota</taxon>
        <taxon>Viridiplantae</taxon>
        <taxon>Streptophyta</taxon>
        <taxon>Embryophyta</taxon>
        <taxon>Tracheophyta</taxon>
        <taxon>Spermatophyta</taxon>
        <taxon>Magnoliopsida</taxon>
        <taxon>eudicotyledons</taxon>
        <taxon>Gunneridae</taxon>
        <taxon>Pentapetalae</taxon>
        <taxon>asterids</taxon>
        <taxon>campanulids</taxon>
        <taxon>Asterales</taxon>
        <taxon>Asteraceae</taxon>
        <taxon>Asteroideae</taxon>
        <taxon>Heliantheae alliance</taxon>
        <taxon>Heliantheae</taxon>
        <taxon>Ambrosia</taxon>
    </lineage>
</organism>
<evidence type="ECO:0000313" key="2">
    <source>
        <dbReference type="Proteomes" id="UP001206925"/>
    </source>
</evidence>
<protein>
    <submittedName>
        <fullName evidence="1">Uncharacterized protein</fullName>
    </submittedName>
</protein>
<gene>
    <name evidence="1" type="ORF">M8C21_021543</name>
</gene>
<sequence>MYNILEACYHGDSSSKIRLGKSNLPASFRKLGETDRPLPVRTRMFGRAWPFRAPVKAGYVPSWPELLNGAPVVPCTVS</sequence>